<name>A0A433SCT1_9BURK</name>
<protein>
    <submittedName>
        <fullName evidence="1">Uncharacterized protein</fullName>
    </submittedName>
</protein>
<sequence length="143" mass="15496">MRREVVCMKAGDVQMKGVSMMDGVNANGQVGLAGNDGDEAGHGDDVLLYAQVCRDCAQARTDVLWAGYMHACPGCEARARRSAGEAEGSEWTNWQGGPCPLAWYETAKIKTRSGVMGIANGLSSWWQHDGHAHDIVAYQKLRL</sequence>
<proteinExistence type="predicted"/>
<evidence type="ECO:0000313" key="1">
    <source>
        <dbReference type="EMBL" id="RUS66539.1"/>
    </source>
</evidence>
<organism evidence="1 2">
    <name type="scientific">Saezia sanguinis</name>
    <dbReference type="NCBI Taxonomy" id="1965230"/>
    <lineage>
        <taxon>Bacteria</taxon>
        <taxon>Pseudomonadati</taxon>
        <taxon>Pseudomonadota</taxon>
        <taxon>Betaproteobacteria</taxon>
        <taxon>Burkholderiales</taxon>
        <taxon>Saeziaceae</taxon>
        <taxon>Saezia</taxon>
    </lineage>
</organism>
<dbReference type="AlphaFoldDB" id="A0A433SCT1"/>
<reference evidence="1 2" key="1">
    <citation type="submission" date="2018-01" db="EMBL/GenBank/DDBJ databases">
        <title>Saezia sanguinis gen. nov., sp. nov., in the order Burkholderiales isolated from human blood.</title>
        <authorList>
            <person name="Medina-Pascual M.J."/>
            <person name="Valdezate S."/>
            <person name="Monzon S."/>
            <person name="Cuesta I."/>
            <person name="Carrasco G."/>
            <person name="Villalon P."/>
            <person name="Saez-Nieto J.A."/>
        </authorList>
    </citation>
    <scope>NUCLEOTIDE SEQUENCE [LARGE SCALE GENOMIC DNA]</scope>
    <source>
        <strain evidence="1 2">CNM695-12</strain>
    </source>
</reference>
<dbReference type="EMBL" id="PQSP01000004">
    <property type="protein sequence ID" value="RUS66539.1"/>
    <property type="molecule type" value="Genomic_DNA"/>
</dbReference>
<gene>
    <name evidence="1" type="ORF">CUZ56_01819</name>
</gene>
<keyword evidence="2" id="KW-1185">Reference proteome</keyword>
<comment type="caution">
    <text evidence="1">The sequence shown here is derived from an EMBL/GenBank/DDBJ whole genome shotgun (WGS) entry which is preliminary data.</text>
</comment>
<accession>A0A433SCT1</accession>
<evidence type="ECO:0000313" key="2">
    <source>
        <dbReference type="Proteomes" id="UP000286947"/>
    </source>
</evidence>
<dbReference type="Proteomes" id="UP000286947">
    <property type="component" value="Unassembled WGS sequence"/>
</dbReference>